<dbReference type="SUPFAM" id="SSF54791">
    <property type="entry name" value="Eukaryotic type KH-domain (KH-domain type I)"/>
    <property type="match status" value="3"/>
</dbReference>
<keyword evidence="6" id="KW-1185">Reference proteome</keyword>
<feature type="region of interest" description="Disordered" evidence="3">
    <location>
        <begin position="404"/>
        <end position="437"/>
    </location>
</feature>
<dbReference type="AlphaFoldDB" id="A0AAV0WKV4"/>
<evidence type="ECO:0000259" key="4">
    <source>
        <dbReference type="SMART" id="SM00322"/>
    </source>
</evidence>
<feature type="domain" description="K Homology" evidence="4">
    <location>
        <begin position="269"/>
        <end position="344"/>
    </location>
</feature>
<evidence type="ECO:0000313" key="5">
    <source>
        <dbReference type="EMBL" id="CAI6356448.1"/>
    </source>
</evidence>
<comment type="caution">
    <text evidence="5">The sequence shown here is derived from an EMBL/GenBank/DDBJ whole genome shotgun (WGS) entry which is preliminary data.</text>
</comment>
<reference evidence="5 6" key="1">
    <citation type="submission" date="2023-01" db="EMBL/GenBank/DDBJ databases">
        <authorList>
            <person name="Whitehead M."/>
        </authorList>
    </citation>
    <scope>NUCLEOTIDE SEQUENCE [LARGE SCALE GENOMIC DNA]</scope>
</reference>
<evidence type="ECO:0000256" key="1">
    <source>
        <dbReference type="ARBA" id="ARBA00022737"/>
    </source>
</evidence>
<evidence type="ECO:0000256" key="2">
    <source>
        <dbReference type="PROSITE-ProRule" id="PRU00117"/>
    </source>
</evidence>
<sequence length="437" mass="47111">MSVVVKKENEHQSSNGTSLFDKYHGIELTIRILLNSREVGNVIGKRGETVKNIRNQSGAKVLISNSSTPERMVLIIGNRIAICKATELIGLKVEEFLERLNGNWIGPKTPLTLKLIVPASQCGFIIGKNGNKIREIRDSSRAAILVGSNMLPHSTERLVSITGTTGTISHCVYLVCNVLLNSPPPCCESIPYNPCNEIAVFETCTVIKDIGTERNIPLTNLAALGSGTATNGGVNPAVLAALAGSQLRTSNRLNHIVSGEQSDQNSNSNIDITTINVPNGLIGCIIGRRGSKISKIRQISGATVHIHQSQGTIENGKKVDRRITITGRKESVSVAKYLIEMSMVLQKANLGEVKLSTVPDNGSISTSVTPTVAQLFAKLDPMTTISSLLYAYIALFGAEKSPPIQTTGVHHPKNDLKRKRSSSNEETRAKRTKSASY</sequence>
<gene>
    <name evidence="5" type="ORF">MEUPH1_LOCUS12179</name>
</gene>
<dbReference type="InterPro" id="IPR004087">
    <property type="entry name" value="KH_dom"/>
</dbReference>
<dbReference type="Pfam" id="PF00013">
    <property type="entry name" value="KH_1"/>
    <property type="match status" value="3"/>
</dbReference>
<evidence type="ECO:0000256" key="3">
    <source>
        <dbReference type="SAM" id="MobiDB-lite"/>
    </source>
</evidence>
<dbReference type="SMART" id="SM00322">
    <property type="entry name" value="KH"/>
    <property type="match status" value="3"/>
</dbReference>
<dbReference type="PANTHER" id="PTHR10288">
    <property type="entry name" value="KH DOMAIN CONTAINING RNA BINDING PROTEIN"/>
    <property type="match status" value="1"/>
</dbReference>
<evidence type="ECO:0000313" key="6">
    <source>
        <dbReference type="Proteomes" id="UP001160148"/>
    </source>
</evidence>
<protein>
    <recommendedName>
        <fullName evidence="4">K Homology domain-containing protein</fullName>
    </recommendedName>
</protein>
<dbReference type="Proteomes" id="UP001160148">
    <property type="component" value="Unassembled WGS sequence"/>
</dbReference>
<dbReference type="EMBL" id="CARXXK010000002">
    <property type="protein sequence ID" value="CAI6356448.1"/>
    <property type="molecule type" value="Genomic_DNA"/>
</dbReference>
<feature type="domain" description="K Homology" evidence="4">
    <location>
        <begin position="26"/>
        <end position="94"/>
    </location>
</feature>
<feature type="domain" description="K Homology" evidence="4">
    <location>
        <begin position="109"/>
        <end position="180"/>
    </location>
</feature>
<dbReference type="PROSITE" id="PS50084">
    <property type="entry name" value="KH_TYPE_1"/>
    <property type="match status" value="3"/>
</dbReference>
<keyword evidence="1" id="KW-0677">Repeat</keyword>
<dbReference type="GO" id="GO:0010468">
    <property type="term" value="P:regulation of gene expression"/>
    <property type="evidence" value="ECO:0007669"/>
    <property type="project" value="UniProtKB-ARBA"/>
</dbReference>
<dbReference type="CDD" id="cd22438">
    <property type="entry name" value="KH-I_PCBP_rpt1"/>
    <property type="match status" value="1"/>
</dbReference>
<name>A0AAV0WKV4_9HEMI</name>
<dbReference type="Gene3D" id="3.30.1370.10">
    <property type="entry name" value="K Homology domain, type 1"/>
    <property type="match status" value="3"/>
</dbReference>
<accession>A0AAV0WKV4</accession>
<dbReference type="InterPro" id="IPR036612">
    <property type="entry name" value="KH_dom_type_1_sf"/>
</dbReference>
<dbReference type="InterPro" id="IPR004088">
    <property type="entry name" value="KH_dom_type_1"/>
</dbReference>
<dbReference type="GO" id="GO:0003723">
    <property type="term" value="F:RNA binding"/>
    <property type="evidence" value="ECO:0007669"/>
    <property type="project" value="UniProtKB-UniRule"/>
</dbReference>
<organism evidence="5 6">
    <name type="scientific">Macrosiphum euphorbiae</name>
    <name type="common">potato aphid</name>
    <dbReference type="NCBI Taxonomy" id="13131"/>
    <lineage>
        <taxon>Eukaryota</taxon>
        <taxon>Metazoa</taxon>
        <taxon>Ecdysozoa</taxon>
        <taxon>Arthropoda</taxon>
        <taxon>Hexapoda</taxon>
        <taxon>Insecta</taxon>
        <taxon>Pterygota</taxon>
        <taxon>Neoptera</taxon>
        <taxon>Paraneoptera</taxon>
        <taxon>Hemiptera</taxon>
        <taxon>Sternorrhyncha</taxon>
        <taxon>Aphidomorpha</taxon>
        <taxon>Aphidoidea</taxon>
        <taxon>Aphididae</taxon>
        <taxon>Macrosiphini</taxon>
        <taxon>Macrosiphum</taxon>
    </lineage>
</organism>
<keyword evidence="2" id="KW-0694">RNA-binding</keyword>
<proteinExistence type="predicted"/>